<organism evidence="2 3">
    <name type="scientific">Dreissena polymorpha</name>
    <name type="common">Zebra mussel</name>
    <name type="synonym">Mytilus polymorpha</name>
    <dbReference type="NCBI Taxonomy" id="45954"/>
    <lineage>
        <taxon>Eukaryota</taxon>
        <taxon>Metazoa</taxon>
        <taxon>Spiralia</taxon>
        <taxon>Lophotrochozoa</taxon>
        <taxon>Mollusca</taxon>
        <taxon>Bivalvia</taxon>
        <taxon>Autobranchia</taxon>
        <taxon>Heteroconchia</taxon>
        <taxon>Euheterodonta</taxon>
        <taxon>Imparidentia</taxon>
        <taxon>Neoheterodontei</taxon>
        <taxon>Myida</taxon>
        <taxon>Dreissenoidea</taxon>
        <taxon>Dreissenidae</taxon>
        <taxon>Dreissena</taxon>
    </lineage>
</organism>
<feature type="region of interest" description="Disordered" evidence="1">
    <location>
        <begin position="53"/>
        <end position="76"/>
    </location>
</feature>
<dbReference type="Proteomes" id="UP000828390">
    <property type="component" value="Unassembled WGS sequence"/>
</dbReference>
<comment type="caution">
    <text evidence="2">The sequence shown here is derived from an EMBL/GenBank/DDBJ whole genome shotgun (WGS) entry which is preliminary data.</text>
</comment>
<reference evidence="2" key="2">
    <citation type="submission" date="2020-11" db="EMBL/GenBank/DDBJ databases">
        <authorList>
            <person name="McCartney M.A."/>
            <person name="Auch B."/>
            <person name="Kono T."/>
            <person name="Mallez S."/>
            <person name="Becker A."/>
            <person name="Gohl D.M."/>
            <person name="Silverstein K.A.T."/>
            <person name="Koren S."/>
            <person name="Bechman K.B."/>
            <person name="Herman A."/>
            <person name="Abrahante J.E."/>
            <person name="Garbe J."/>
        </authorList>
    </citation>
    <scope>NUCLEOTIDE SEQUENCE</scope>
    <source>
        <strain evidence="2">Duluth1</strain>
        <tissue evidence="2">Whole animal</tissue>
    </source>
</reference>
<evidence type="ECO:0000313" key="3">
    <source>
        <dbReference type="Proteomes" id="UP000828390"/>
    </source>
</evidence>
<name>A0A9D4MWM2_DREPO</name>
<evidence type="ECO:0000256" key="1">
    <source>
        <dbReference type="SAM" id="MobiDB-lite"/>
    </source>
</evidence>
<evidence type="ECO:0000313" key="2">
    <source>
        <dbReference type="EMBL" id="KAH3883540.1"/>
    </source>
</evidence>
<keyword evidence="3" id="KW-1185">Reference proteome</keyword>
<gene>
    <name evidence="2" type="ORF">DPMN_007499</name>
</gene>
<dbReference type="EMBL" id="JAIWYP010000001">
    <property type="protein sequence ID" value="KAH3883540.1"/>
    <property type="molecule type" value="Genomic_DNA"/>
</dbReference>
<evidence type="ECO:0008006" key="4">
    <source>
        <dbReference type="Google" id="ProtNLM"/>
    </source>
</evidence>
<sequence length="76" mass="8379">MFLSQDIKSQRSTKKCTINVKDVNDVTPTFLGIDEESNFLELKLLEGDYTTRPDAGQTVDTIRATDGDGTSPNNLV</sequence>
<protein>
    <recommendedName>
        <fullName evidence="4">Cadherin domain-containing protein</fullName>
    </recommendedName>
</protein>
<dbReference type="AlphaFoldDB" id="A0A9D4MWM2"/>
<proteinExistence type="predicted"/>
<reference evidence="2" key="1">
    <citation type="journal article" date="2019" name="bioRxiv">
        <title>The Genome of the Zebra Mussel, Dreissena polymorpha: A Resource for Invasive Species Research.</title>
        <authorList>
            <person name="McCartney M.A."/>
            <person name="Auch B."/>
            <person name="Kono T."/>
            <person name="Mallez S."/>
            <person name="Zhang Y."/>
            <person name="Obille A."/>
            <person name="Becker A."/>
            <person name="Abrahante J.E."/>
            <person name="Garbe J."/>
            <person name="Badalamenti J.P."/>
            <person name="Herman A."/>
            <person name="Mangelson H."/>
            <person name="Liachko I."/>
            <person name="Sullivan S."/>
            <person name="Sone E.D."/>
            <person name="Koren S."/>
            <person name="Silverstein K.A.T."/>
            <person name="Beckman K.B."/>
            <person name="Gohl D.M."/>
        </authorList>
    </citation>
    <scope>NUCLEOTIDE SEQUENCE</scope>
    <source>
        <strain evidence="2">Duluth1</strain>
        <tissue evidence="2">Whole animal</tissue>
    </source>
</reference>
<accession>A0A9D4MWM2</accession>